<name>A0A975G5X3_9BACT</name>
<feature type="signal peptide" evidence="5">
    <location>
        <begin position="1"/>
        <end position="19"/>
    </location>
</feature>
<keyword evidence="4" id="KW-0812">Transmembrane</keyword>
<dbReference type="Gene3D" id="2.60.40.10">
    <property type="entry name" value="Immunoglobulins"/>
    <property type="match status" value="1"/>
</dbReference>
<keyword evidence="1" id="KW-0808">Transferase</keyword>
<organism evidence="9 10">
    <name type="scientific">Luteolibacter ambystomatis</name>
    <dbReference type="NCBI Taxonomy" id="2824561"/>
    <lineage>
        <taxon>Bacteria</taxon>
        <taxon>Pseudomonadati</taxon>
        <taxon>Verrucomicrobiota</taxon>
        <taxon>Verrucomicrobiia</taxon>
        <taxon>Verrucomicrobiales</taxon>
        <taxon>Verrucomicrobiaceae</taxon>
        <taxon>Luteolibacter</taxon>
    </lineage>
</organism>
<evidence type="ECO:0000256" key="4">
    <source>
        <dbReference type="SAM" id="Phobius"/>
    </source>
</evidence>
<dbReference type="KEGG" id="lamb:KBB96_10780"/>
<dbReference type="Pfam" id="PF07495">
    <property type="entry name" value="Y_Y_Y"/>
    <property type="match status" value="1"/>
</dbReference>
<dbReference type="GO" id="GO:0000155">
    <property type="term" value="F:phosphorelay sensor kinase activity"/>
    <property type="evidence" value="ECO:0007669"/>
    <property type="project" value="InterPro"/>
</dbReference>
<dbReference type="AlphaFoldDB" id="A0A975G5X3"/>
<accession>A0A975G5X3</accession>
<evidence type="ECO:0008006" key="11">
    <source>
        <dbReference type="Google" id="ProtNLM"/>
    </source>
</evidence>
<evidence type="ECO:0000313" key="10">
    <source>
        <dbReference type="Proteomes" id="UP000676169"/>
    </source>
</evidence>
<feature type="chain" id="PRO_5037078704" description="Histidine kinase/HSP90-like ATPase domain-containing protein" evidence="5">
    <location>
        <begin position="20"/>
        <end position="987"/>
    </location>
</feature>
<dbReference type="InterPro" id="IPR011712">
    <property type="entry name" value="Sig_transdc_His_kin_sub3_dim/P"/>
</dbReference>
<sequence length="987" mass="109593">MLSRLLALCLLMAGHPATAASPVEEPVDMSFRNWTTREGLLHDRVRTVLQTRDGFIWLATDAGLLRFDGSSFKAFTVHDGLHAPVVSALYEDAEGKLWIGTIGGGISVMAYNRIERTYTRTDGLPSEWITGFGLNPEGRLLANTWGGLALFDHDHFIAPPKNETEPEPILPIARDGEGTLWGIGHSCLRRWQDGQWKADPGGTSNATAMCVDHKGRLWAFFEDRLWCRDAGVWTSHEMPAGTGGLVNTLAEAPDGTIWIAVYRKGLHGFKDGRFITPAPTPGYSPDLMESVIVTRDGQIWLTSTYGLYRMSEQRIRFGIVDDPQAARVSNNLGGLLEISPGKFLLATQGNGFLVWQDERISRLDENPELGPEVFGNLLYRTTDGTLWLGGAKGLYKWHPDQESAVPIKQNLPIPDSASIWAMEETGDGTLWMGSTLGQLLRIRGDRIEKVEYGGRNEPIKALAVEKDGTVWVGTRGNGLFRQKDGVWSRLGRETGLLSEVIRTLYLDPDGHLWVGTDGGGVALFRGDRFVPISGEDGLPSDSVSQITTDDRGWLWLGTHRGLAAINRAEVDEVRQGRRTEVHPILVNHSNGLLSEECTIAPPVKCADGSWAFATVRGFFRLQPDDFQPDTSRPPVFLVKLLANGNPVELREEKIQLPPGTERLEFEYSGIFFKDPDRLKFRTQLTGLDSGWVQSGTRRSAEYRNPGPGTFRFEVQASTGNGLWSEQPAFVEIMIAPHFWQTWWFRLGAVAIFAGTIVFLARHAERRRSALRIEALERRQAVDNERARIARDLHDDVGASLTQVALQSQLVERNLIRRPERAGEYLKEIFKTARETTRALDEIVWAVNPTQDTLDNFVSFLGAFVQDYTRSAGLRSRFDVPETVPALAMPPTVRHHLYLASKEILHNVIKHAHASEVSLKVTMNDGCCVIVIRDNGSGFVEAPAAVGADGLLNLRSRLEQVRGTCSRSSTPGEGTSVEMRIPIDWDQG</sequence>
<feature type="domain" description="Histidine kinase/HSP90-like ATPase" evidence="6">
    <location>
        <begin position="894"/>
        <end position="982"/>
    </location>
</feature>
<dbReference type="InterPro" id="IPR015943">
    <property type="entry name" value="WD40/YVTN_repeat-like_dom_sf"/>
</dbReference>
<evidence type="ECO:0000259" key="8">
    <source>
        <dbReference type="Pfam" id="PF07730"/>
    </source>
</evidence>
<dbReference type="Proteomes" id="UP000676169">
    <property type="component" value="Chromosome"/>
</dbReference>
<dbReference type="InterPro" id="IPR050482">
    <property type="entry name" value="Sensor_HK_TwoCompSys"/>
</dbReference>
<keyword evidence="2" id="KW-0418">Kinase</keyword>
<dbReference type="EMBL" id="CP073100">
    <property type="protein sequence ID" value="QUE49356.1"/>
    <property type="molecule type" value="Genomic_DNA"/>
</dbReference>
<proteinExistence type="predicted"/>
<dbReference type="Pfam" id="PF07730">
    <property type="entry name" value="HisKA_3"/>
    <property type="match status" value="1"/>
</dbReference>
<dbReference type="PANTHER" id="PTHR24421">
    <property type="entry name" value="NITRATE/NITRITE SENSOR PROTEIN NARX-RELATED"/>
    <property type="match status" value="1"/>
</dbReference>
<evidence type="ECO:0000259" key="6">
    <source>
        <dbReference type="Pfam" id="PF02518"/>
    </source>
</evidence>
<dbReference type="SUPFAM" id="SSF55874">
    <property type="entry name" value="ATPase domain of HSP90 chaperone/DNA topoisomerase II/histidine kinase"/>
    <property type="match status" value="1"/>
</dbReference>
<dbReference type="Gene3D" id="3.30.565.10">
    <property type="entry name" value="Histidine kinase-like ATPase, C-terminal domain"/>
    <property type="match status" value="1"/>
</dbReference>
<feature type="transmembrane region" description="Helical" evidence="4">
    <location>
        <begin position="742"/>
        <end position="760"/>
    </location>
</feature>
<keyword evidence="4" id="KW-1133">Transmembrane helix</keyword>
<keyword evidence="5" id="KW-0732">Signal</keyword>
<feature type="domain" description="Signal transduction histidine kinase subgroup 3 dimerisation and phosphoacceptor" evidence="8">
    <location>
        <begin position="784"/>
        <end position="850"/>
    </location>
</feature>
<dbReference type="InterPro" id="IPR036890">
    <property type="entry name" value="HATPase_C_sf"/>
</dbReference>
<feature type="domain" description="Two component regulator three Y" evidence="7">
    <location>
        <begin position="672"/>
        <end position="732"/>
    </location>
</feature>
<dbReference type="Gene3D" id="2.130.10.10">
    <property type="entry name" value="YVTN repeat-like/Quinoprotein amine dehydrogenase"/>
    <property type="match status" value="3"/>
</dbReference>
<keyword evidence="10" id="KW-1185">Reference proteome</keyword>
<dbReference type="InterPro" id="IPR011123">
    <property type="entry name" value="Y_Y_Y"/>
</dbReference>
<dbReference type="RefSeq" id="WP_211629417.1">
    <property type="nucleotide sequence ID" value="NZ_CP073100.1"/>
</dbReference>
<evidence type="ECO:0000256" key="5">
    <source>
        <dbReference type="SAM" id="SignalP"/>
    </source>
</evidence>
<dbReference type="GO" id="GO:0016020">
    <property type="term" value="C:membrane"/>
    <property type="evidence" value="ECO:0007669"/>
    <property type="project" value="InterPro"/>
</dbReference>
<keyword evidence="3" id="KW-0902">Two-component regulatory system</keyword>
<dbReference type="CDD" id="cd16917">
    <property type="entry name" value="HATPase_UhpB-NarQ-NarX-like"/>
    <property type="match status" value="1"/>
</dbReference>
<dbReference type="GO" id="GO:0046983">
    <property type="term" value="F:protein dimerization activity"/>
    <property type="evidence" value="ECO:0007669"/>
    <property type="project" value="InterPro"/>
</dbReference>
<evidence type="ECO:0000256" key="2">
    <source>
        <dbReference type="ARBA" id="ARBA00022777"/>
    </source>
</evidence>
<evidence type="ECO:0000259" key="7">
    <source>
        <dbReference type="Pfam" id="PF07495"/>
    </source>
</evidence>
<gene>
    <name evidence="9" type="ORF">KBB96_10780</name>
</gene>
<dbReference type="InterPro" id="IPR003594">
    <property type="entry name" value="HATPase_dom"/>
</dbReference>
<keyword evidence="4" id="KW-0472">Membrane</keyword>
<dbReference type="Pfam" id="PF02518">
    <property type="entry name" value="HATPase_c"/>
    <property type="match status" value="1"/>
</dbReference>
<dbReference type="Pfam" id="PF07494">
    <property type="entry name" value="Reg_prop"/>
    <property type="match status" value="3"/>
</dbReference>
<evidence type="ECO:0000313" key="9">
    <source>
        <dbReference type="EMBL" id="QUE49356.1"/>
    </source>
</evidence>
<protein>
    <recommendedName>
        <fullName evidence="11">Histidine kinase/HSP90-like ATPase domain-containing protein</fullName>
    </recommendedName>
</protein>
<dbReference type="SUPFAM" id="SSF63829">
    <property type="entry name" value="Calcium-dependent phosphotriesterase"/>
    <property type="match status" value="2"/>
</dbReference>
<reference evidence="9" key="1">
    <citation type="submission" date="2021-04" db="EMBL/GenBank/DDBJ databases">
        <title>Luteolibacter sp. 32A isolated from the skin of an Anderson's salamander (Ambystoma andersonii).</title>
        <authorList>
            <person name="Spergser J."/>
            <person name="Busse H.-J."/>
        </authorList>
    </citation>
    <scope>NUCLEOTIDE SEQUENCE</scope>
    <source>
        <strain evidence="9">32A</strain>
    </source>
</reference>
<evidence type="ECO:0000256" key="1">
    <source>
        <dbReference type="ARBA" id="ARBA00022679"/>
    </source>
</evidence>
<dbReference type="Gene3D" id="1.20.5.1930">
    <property type="match status" value="1"/>
</dbReference>
<evidence type="ECO:0000256" key="3">
    <source>
        <dbReference type="ARBA" id="ARBA00023012"/>
    </source>
</evidence>
<dbReference type="InterPro" id="IPR013783">
    <property type="entry name" value="Ig-like_fold"/>
</dbReference>
<dbReference type="InterPro" id="IPR011110">
    <property type="entry name" value="Reg_prop"/>
</dbReference>